<dbReference type="InterPro" id="IPR023214">
    <property type="entry name" value="HAD_sf"/>
</dbReference>
<dbReference type="RefSeq" id="WP_168523564.1">
    <property type="nucleotide sequence ID" value="NZ_JAAXLS010000078.1"/>
</dbReference>
<dbReference type="EMBL" id="JAAXLS010000078">
    <property type="protein sequence ID" value="NKQ59105.1"/>
    <property type="molecule type" value="Genomic_DNA"/>
</dbReference>
<dbReference type="InterPro" id="IPR036412">
    <property type="entry name" value="HAD-like_sf"/>
</dbReference>
<dbReference type="SUPFAM" id="SSF56784">
    <property type="entry name" value="HAD-like"/>
    <property type="match status" value="1"/>
</dbReference>
<keyword evidence="5" id="KW-1133">Transmembrane helix</keyword>
<sequence length="276" mass="29637">MAEPISSPPSTSVAPRVAAFFDLDKTIIASSSALAFSKPLLRQGLISRRAALKSAYAQLVFSLSGADEDRTERMRAEISALCAGWDVAQVRAIVNETLHDIVDPLVYAEAAELIASHKEKGHDVIVLSAAGEEVVKPIATMVGATRSVATRMEIVDGRYSGQVEFYCYGEHKAVAAKQLAAEYGYDLAQCYAYTDSSTDVPMLEVVGNAFAVNPDRALRRIANEREWTILSFDNPVSLRSRIPAPSPATVAVGVGIGAMAAAGVTWYGLARRKRDS</sequence>
<evidence type="ECO:0000313" key="7">
    <source>
        <dbReference type="Proteomes" id="UP000715441"/>
    </source>
</evidence>
<keyword evidence="2" id="KW-0479">Metal-binding</keyword>
<dbReference type="Gene3D" id="3.40.50.1000">
    <property type="entry name" value="HAD superfamily/HAD-like"/>
    <property type="match status" value="1"/>
</dbReference>
<dbReference type="NCBIfam" id="TIGR01488">
    <property type="entry name" value="HAD-SF-IB"/>
    <property type="match status" value="1"/>
</dbReference>
<dbReference type="InterPro" id="IPR006385">
    <property type="entry name" value="HAD_hydro_SerB1"/>
</dbReference>
<dbReference type="GO" id="GO:0016787">
    <property type="term" value="F:hydrolase activity"/>
    <property type="evidence" value="ECO:0007669"/>
    <property type="project" value="UniProtKB-KW"/>
</dbReference>
<dbReference type="Pfam" id="PF12710">
    <property type="entry name" value="HAD"/>
    <property type="match status" value="1"/>
</dbReference>
<dbReference type="PANTHER" id="PTHR43344">
    <property type="entry name" value="PHOSPHOSERINE PHOSPHATASE"/>
    <property type="match status" value="1"/>
</dbReference>
<keyword evidence="4" id="KW-0460">Magnesium</keyword>
<proteinExistence type="inferred from homology"/>
<dbReference type="InterPro" id="IPR050582">
    <property type="entry name" value="HAD-like_SerB"/>
</dbReference>
<evidence type="ECO:0000256" key="3">
    <source>
        <dbReference type="ARBA" id="ARBA00022801"/>
    </source>
</evidence>
<organism evidence="6 7">
    <name type="scientific">Amycolatopsis acididurans</name>
    <dbReference type="NCBI Taxonomy" id="2724524"/>
    <lineage>
        <taxon>Bacteria</taxon>
        <taxon>Bacillati</taxon>
        <taxon>Actinomycetota</taxon>
        <taxon>Actinomycetes</taxon>
        <taxon>Pseudonocardiales</taxon>
        <taxon>Pseudonocardiaceae</taxon>
        <taxon>Amycolatopsis</taxon>
    </lineage>
</organism>
<dbReference type="NCBIfam" id="TIGR01490">
    <property type="entry name" value="HAD-SF-IB-hyp1"/>
    <property type="match status" value="1"/>
</dbReference>
<keyword evidence="5" id="KW-0812">Transmembrane</keyword>
<protein>
    <submittedName>
        <fullName evidence="6">HAD-IB family hydrolase</fullName>
    </submittedName>
</protein>
<accession>A0ABX1JJP4</accession>
<evidence type="ECO:0000256" key="1">
    <source>
        <dbReference type="ARBA" id="ARBA00009184"/>
    </source>
</evidence>
<keyword evidence="7" id="KW-1185">Reference proteome</keyword>
<dbReference type="Gene3D" id="1.20.1440.100">
    <property type="entry name" value="SG protein - dephosphorylation function"/>
    <property type="match status" value="1"/>
</dbReference>
<evidence type="ECO:0000256" key="4">
    <source>
        <dbReference type="ARBA" id="ARBA00022842"/>
    </source>
</evidence>
<feature type="transmembrane region" description="Helical" evidence="5">
    <location>
        <begin position="248"/>
        <end position="269"/>
    </location>
</feature>
<dbReference type="CDD" id="cd02612">
    <property type="entry name" value="HAD_PGPPase"/>
    <property type="match status" value="1"/>
</dbReference>
<dbReference type="Proteomes" id="UP000715441">
    <property type="component" value="Unassembled WGS sequence"/>
</dbReference>
<gene>
    <name evidence="6" type="ORF">HFP15_40305</name>
</gene>
<comment type="similarity">
    <text evidence="1">Belongs to the HAD-like hydrolase superfamily. SerB family.</text>
</comment>
<keyword evidence="5" id="KW-0472">Membrane</keyword>
<evidence type="ECO:0000256" key="2">
    <source>
        <dbReference type="ARBA" id="ARBA00022723"/>
    </source>
</evidence>
<evidence type="ECO:0000313" key="6">
    <source>
        <dbReference type="EMBL" id="NKQ59105.1"/>
    </source>
</evidence>
<reference evidence="6 7" key="1">
    <citation type="submission" date="2020-04" db="EMBL/GenBank/DDBJ databases">
        <title>Novel species.</title>
        <authorList>
            <person name="Teo W.F.A."/>
            <person name="Lipun K."/>
            <person name="Srisuk N."/>
            <person name="Duangmal K."/>
        </authorList>
    </citation>
    <scope>NUCLEOTIDE SEQUENCE [LARGE SCALE GENOMIC DNA]</scope>
    <source>
        <strain evidence="6 7">K13G38</strain>
    </source>
</reference>
<evidence type="ECO:0000256" key="5">
    <source>
        <dbReference type="SAM" id="Phobius"/>
    </source>
</evidence>
<keyword evidence="3 6" id="KW-0378">Hydrolase</keyword>
<dbReference type="PANTHER" id="PTHR43344:SF13">
    <property type="entry name" value="PHOSPHATASE RV3661-RELATED"/>
    <property type="match status" value="1"/>
</dbReference>
<name>A0ABX1JJP4_9PSEU</name>
<comment type="caution">
    <text evidence="6">The sequence shown here is derived from an EMBL/GenBank/DDBJ whole genome shotgun (WGS) entry which is preliminary data.</text>
</comment>